<evidence type="ECO:0000259" key="13">
    <source>
        <dbReference type="PROSITE" id="PS51456"/>
    </source>
</evidence>
<dbReference type="GO" id="GO:0016459">
    <property type="term" value="C:myosin complex"/>
    <property type="evidence" value="ECO:0007669"/>
    <property type="project" value="UniProtKB-KW"/>
</dbReference>
<dbReference type="Pfam" id="PF00612">
    <property type="entry name" value="IQ"/>
    <property type="match status" value="2"/>
</dbReference>
<evidence type="ECO:0000256" key="9">
    <source>
        <dbReference type="ARBA" id="ARBA00060862"/>
    </source>
</evidence>
<feature type="domain" description="Myosin N-terminal SH3-like" evidence="14">
    <location>
        <begin position="146"/>
        <end position="195"/>
    </location>
</feature>
<dbReference type="InterPro" id="IPR036022">
    <property type="entry name" value="MYSc_Myo8"/>
</dbReference>
<keyword evidence="8 10" id="KW-0009">Actin-binding</keyword>
<evidence type="ECO:0000256" key="5">
    <source>
        <dbReference type="ARBA" id="ARBA00023054"/>
    </source>
</evidence>
<dbReference type="Pfam" id="PF25369">
    <property type="entry name" value="SH3_VIII-1_N"/>
    <property type="match status" value="1"/>
</dbReference>
<dbReference type="InterPro" id="IPR004009">
    <property type="entry name" value="SH3_Myosin"/>
</dbReference>
<dbReference type="SMART" id="SM00015">
    <property type="entry name" value="IQ"/>
    <property type="match status" value="3"/>
</dbReference>
<evidence type="ECO:0008006" key="17">
    <source>
        <dbReference type="Google" id="ProtNLM"/>
    </source>
</evidence>
<dbReference type="SUPFAM" id="SSF52540">
    <property type="entry name" value="P-loop containing nucleoside triphosphate hydrolases"/>
    <property type="match status" value="1"/>
</dbReference>
<evidence type="ECO:0000256" key="1">
    <source>
        <dbReference type="ARBA" id="ARBA00022737"/>
    </source>
</evidence>
<dbReference type="CDD" id="cd01383">
    <property type="entry name" value="MYSc_Myo8"/>
    <property type="match status" value="1"/>
</dbReference>
<feature type="compositionally biased region" description="Basic and acidic residues" evidence="12">
    <location>
        <begin position="60"/>
        <end position="72"/>
    </location>
</feature>
<dbReference type="Gene3D" id="6.20.240.20">
    <property type="match status" value="1"/>
</dbReference>
<feature type="region of interest" description="Actin-binding" evidence="10">
    <location>
        <begin position="749"/>
        <end position="771"/>
    </location>
</feature>
<name>A0AAN8SWI2_SOLBU</name>
<dbReference type="Gene3D" id="1.10.10.820">
    <property type="match status" value="1"/>
</dbReference>
<dbReference type="GO" id="GO:0030048">
    <property type="term" value="P:actin filament-based movement"/>
    <property type="evidence" value="ECO:0007669"/>
    <property type="project" value="UniProtKB-ARBA"/>
</dbReference>
<dbReference type="InterPro" id="IPR027417">
    <property type="entry name" value="P-loop_NTPase"/>
</dbReference>
<comment type="caution">
    <text evidence="15">The sequence shown here is derived from an EMBL/GenBank/DDBJ whole genome shotgun (WGS) entry which is preliminary data.</text>
</comment>
<dbReference type="Gene3D" id="1.20.58.530">
    <property type="match status" value="1"/>
</dbReference>
<keyword evidence="7 10" id="KW-0505">Motor protein</keyword>
<accession>A0AAN8SWI2</accession>
<dbReference type="AlphaFoldDB" id="A0AAN8SWI2"/>
<organism evidence="15 16">
    <name type="scientific">Solanum bulbocastanum</name>
    <name type="common">Wild potato</name>
    <dbReference type="NCBI Taxonomy" id="147425"/>
    <lineage>
        <taxon>Eukaryota</taxon>
        <taxon>Viridiplantae</taxon>
        <taxon>Streptophyta</taxon>
        <taxon>Embryophyta</taxon>
        <taxon>Tracheophyta</taxon>
        <taxon>Spermatophyta</taxon>
        <taxon>Magnoliopsida</taxon>
        <taxon>eudicotyledons</taxon>
        <taxon>Gunneridae</taxon>
        <taxon>Pentapetalae</taxon>
        <taxon>asterids</taxon>
        <taxon>lamiids</taxon>
        <taxon>Solanales</taxon>
        <taxon>Solanaceae</taxon>
        <taxon>Solanoideae</taxon>
        <taxon>Solaneae</taxon>
        <taxon>Solanum</taxon>
    </lineage>
</organism>
<evidence type="ECO:0000256" key="12">
    <source>
        <dbReference type="SAM" id="MobiDB-lite"/>
    </source>
</evidence>
<dbReference type="PANTHER" id="PTHR13140:SF769">
    <property type="entry name" value="MYOSIN-2-LIKE ISOFORM X1"/>
    <property type="match status" value="1"/>
</dbReference>
<keyword evidence="16" id="KW-1185">Reference proteome</keyword>
<dbReference type="FunFam" id="1.10.10.820:FF:000001">
    <property type="entry name" value="Myosin heavy chain"/>
    <property type="match status" value="1"/>
</dbReference>
<evidence type="ECO:0000256" key="2">
    <source>
        <dbReference type="ARBA" id="ARBA00022741"/>
    </source>
</evidence>
<dbReference type="FunFam" id="1.20.58.530:FF:000013">
    <property type="entry name" value="Unconventional myosin-XIX"/>
    <property type="match status" value="1"/>
</dbReference>
<dbReference type="GO" id="GO:0005516">
    <property type="term" value="F:calmodulin binding"/>
    <property type="evidence" value="ECO:0007669"/>
    <property type="project" value="UniProtKB-KW"/>
</dbReference>
<feature type="region of interest" description="Disordered" evidence="12">
    <location>
        <begin position="1"/>
        <end position="72"/>
    </location>
</feature>
<dbReference type="PANTHER" id="PTHR13140">
    <property type="entry name" value="MYOSIN"/>
    <property type="match status" value="1"/>
</dbReference>
<dbReference type="Gene3D" id="1.20.120.720">
    <property type="entry name" value="Myosin VI head, motor domain, U50 subdomain"/>
    <property type="match status" value="1"/>
</dbReference>
<dbReference type="EMBL" id="JBANQN010000010">
    <property type="protein sequence ID" value="KAK6777080.1"/>
    <property type="molecule type" value="Genomic_DNA"/>
</dbReference>
<dbReference type="Gene3D" id="1.20.5.190">
    <property type="match status" value="1"/>
</dbReference>
<dbReference type="GO" id="GO:0051015">
    <property type="term" value="F:actin filament binding"/>
    <property type="evidence" value="ECO:0007669"/>
    <property type="project" value="TreeGrafter"/>
</dbReference>
<dbReference type="GO" id="GO:0005737">
    <property type="term" value="C:cytoplasm"/>
    <property type="evidence" value="ECO:0007669"/>
    <property type="project" value="TreeGrafter"/>
</dbReference>
<keyword evidence="1" id="KW-0677">Repeat</keyword>
<dbReference type="GO" id="GO:0000146">
    <property type="term" value="F:microfilament motor activity"/>
    <property type="evidence" value="ECO:0007669"/>
    <property type="project" value="TreeGrafter"/>
</dbReference>
<feature type="compositionally biased region" description="Low complexity" evidence="12">
    <location>
        <begin position="1122"/>
        <end position="1135"/>
    </location>
</feature>
<dbReference type="PROSITE" id="PS51456">
    <property type="entry name" value="MYOSIN_MOTOR"/>
    <property type="match status" value="1"/>
</dbReference>
<dbReference type="InterPro" id="IPR057535">
    <property type="entry name" value="MYO1-3_N_SH3"/>
</dbReference>
<dbReference type="PROSITE" id="PS50096">
    <property type="entry name" value="IQ"/>
    <property type="match status" value="1"/>
</dbReference>
<protein>
    <recommendedName>
        <fullName evidence="17">Myosin-2-like</fullName>
    </recommendedName>
</protein>
<evidence type="ECO:0000313" key="15">
    <source>
        <dbReference type="EMBL" id="KAK6777080.1"/>
    </source>
</evidence>
<dbReference type="GO" id="GO:0005524">
    <property type="term" value="F:ATP binding"/>
    <property type="evidence" value="ECO:0007669"/>
    <property type="project" value="UniProtKB-UniRule"/>
</dbReference>
<dbReference type="GO" id="GO:0007015">
    <property type="term" value="P:actin filament organization"/>
    <property type="evidence" value="ECO:0007669"/>
    <property type="project" value="TreeGrafter"/>
</dbReference>
<feature type="region of interest" description="Disordered" evidence="12">
    <location>
        <begin position="1098"/>
        <end position="1136"/>
    </location>
</feature>
<keyword evidence="5 11" id="KW-0175">Coiled coil</keyword>
<sequence>MSSVSEPSRTLSSLEEMLEALKQRDENERPKDCPPALPFRPKLASRTRPPSPKRSMPGTPEKRDIELENGKREEEFKGKLGNVFGAKICKEVDSSSESPYVNSSAQKEYRQRFWENDGAKLDNKLPYSLPKFREDEWDDNISYFIEKKLRVWCHLKNRHWEPGQVQSTSGDKASILLSDGSVMAVPVGELLPANPDILQGVDDLIQLCYLNEPSVLHNLQYRYAQDRIYTKAGPVLIAVNPFKEIQLYGSKLVTAYKKKLLDSPHIYSIAETAYSQMMEDEISQSIIISGESGSGKTETAKFTIEYLVMISGGNNHVESELLQTSCILEAFGNAKTLRNNNSSRFGRLIEIYFSAEGGICGANVQAFLLEKSKVVQLAHGERSYHIFYQLCAGAPPALRDKLKLKGASEYNFLNQSNSLVIHNVDDAKKFHMLVKALNTLGISERDQEHAFRMVAAVLWLGNITFQAIGNGNNVEVVQCEAVINAASLMGCSANDLMLALSTRKIQAGKDKVVKSLTMQQAVDTRDAMAKFIYANLFDWIVDKINRSIAMGKEKTGRSINILDIYGFESFEKNSFEQFCINYANERLQQHCYRHLFKLEQEEYELDGIDWTKVDFQDNQECLDLFEKKPIGIISLLDEESNFDKATDLAFTNKLKQHLKANPCYRGDREEFGIRHYAGEVIYDTSGFLNKNRDTVHPDTIQLLSSSSEDLLKLFASSFANQSKKTASSIHNEISDFQKQTVATKFKDVLFKLMQQLESTAPHFICCIKPNNKQVPGMYNNDLVFEQLRSYSLLEVVRVSRSGYPTRMTHQEFCIRYGVLLPEDHERKDPLSMSVSILRKFDILPEMYQVGYTKLYFRAGQIVVLEEVRKQVLQGTLEVQKCYSGPHARRHFHELKGVVIILQSFVRGEIARRQYKDSLESKQKDANKENDELLVAVLQIQSAIRCWLAQRHLNQLQKSKTLIQDRPKPAKKTTEVKNSSICFRINIFKNLVACCVKPVLEDEILRLDIVECLILCIKQDLPAEILPSVVEDLERRVLVAEATLEEKEKENAALKEQVNQLESRWSDYEVRMRSMEEMWQKQMASLQASLISAKKSFGVDNSAGHPGKPEGSPSPCGYESEDTTTTMGTRTPGGSTPIEYASNGVDFGGIREINGGLCVVNYLSREFELRKQNFDDEAMAISQLKSGQLQSTSPAEDFRRLRHKFDEWKKDYKARLKETKSKVHKLGYSETEKTRRNWWGKKSKR</sequence>
<evidence type="ECO:0000256" key="6">
    <source>
        <dbReference type="ARBA" id="ARBA00023123"/>
    </source>
</evidence>
<feature type="compositionally biased region" description="Polar residues" evidence="12">
    <location>
        <begin position="1"/>
        <end position="13"/>
    </location>
</feature>
<evidence type="ECO:0000256" key="3">
    <source>
        <dbReference type="ARBA" id="ARBA00022840"/>
    </source>
</evidence>
<keyword evidence="6 10" id="KW-0518">Myosin</keyword>
<comment type="similarity">
    <text evidence="9">Belongs to the TRAFAC class myosin-kinesin ATPase superfamily. Myosin family. Plant myosin class VIII subfamily.</text>
</comment>
<evidence type="ECO:0000256" key="7">
    <source>
        <dbReference type="ARBA" id="ARBA00023175"/>
    </source>
</evidence>
<evidence type="ECO:0000256" key="4">
    <source>
        <dbReference type="ARBA" id="ARBA00022860"/>
    </source>
</evidence>
<evidence type="ECO:0000259" key="14">
    <source>
        <dbReference type="PROSITE" id="PS51844"/>
    </source>
</evidence>
<evidence type="ECO:0000256" key="8">
    <source>
        <dbReference type="ARBA" id="ARBA00023203"/>
    </source>
</evidence>
<proteinExistence type="inferred from homology"/>
<reference evidence="15 16" key="1">
    <citation type="submission" date="2024-02" db="EMBL/GenBank/DDBJ databases">
        <title>de novo genome assembly of Solanum bulbocastanum strain 11H21.</title>
        <authorList>
            <person name="Hosaka A.J."/>
        </authorList>
    </citation>
    <scope>NUCLEOTIDE SEQUENCE [LARGE SCALE GENOMIC DNA]</scope>
    <source>
        <tissue evidence="15">Young leaves</tissue>
    </source>
</reference>
<dbReference type="InterPro" id="IPR000048">
    <property type="entry name" value="IQ_motif_EF-hand-BS"/>
</dbReference>
<keyword evidence="2 10" id="KW-0547">Nucleotide-binding</keyword>
<dbReference type="InterPro" id="IPR001609">
    <property type="entry name" value="Myosin_head_motor_dom-like"/>
</dbReference>
<dbReference type="InterPro" id="IPR036961">
    <property type="entry name" value="Kinesin_motor_dom_sf"/>
</dbReference>
<feature type="compositionally biased region" description="Basic and acidic residues" evidence="12">
    <location>
        <begin position="19"/>
        <end position="32"/>
    </location>
</feature>
<keyword evidence="4" id="KW-0112">Calmodulin-binding</keyword>
<dbReference type="PROSITE" id="PS51844">
    <property type="entry name" value="SH3_LIKE"/>
    <property type="match status" value="1"/>
</dbReference>
<evidence type="ECO:0000256" key="11">
    <source>
        <dbReference type="SAM" id="Coils"/>
    </source>
</evidence>
<evidence type="ECO:0000313" key="16">
    <source>
        <dbReference type="Proteomes" id="UP001371456"/>
    </source>
</evidence>
<gene>
    <name evidence="15" type="ORF">RDI58_023797</name>
</gene>
<feature type="binding site" evidence="10">
    <location>
        <begin position="290"/>
        <end position="297"/>
    </location>
    <ligand>
        <name>ATP</name>
        <dbReference type="ChEBI" id="CHEBI:30616"/>
    </ligand>
</feature>
<dbReference type="SMART" id="SM00242">
    <property type="entry name" value="MYSc"/>
    <property type="match status" value="1"/>
</dbReference>
<evidence type="ECO:0000256" key="10">
    <source>
        <dbReference type="PROSITE-ProRule" id="PRU00782"/>
    </source>
</evidence>
<dbReference type="PRINTS" id="PR00193">
    <property type="entry name" value="MYOSINHEAVY"/>
</dbReference>
<dbReference type="GO" id="GO:0016020">
    <property type="term" value="C:membrane"/>
    <property type="evidence" value="ECO:0007669"/>
    <property type="project" value="TreeGrafter"/>
</dbReference>
<feature type="coiled-coil region" evidence="11">
    <location>
        <begin position="1029"/>
        <end position="1070"/>
    </location>
</feature>
<dbReference type="Pfam" id="PF00063">
    <property type="entry name" value="Myosin_head"/>
    <property type="match status" value="1"/>
</dbReference>
<keyword evidence="3 10" id="KW-0067">ATP-binding</keyword>
<feature type="domain" description="Myosin motor" evidence="13">
    <location>
        <begin position="199"/>
        <end position="869"/>
    </location>
</feature>
<dbReference type="Gene3D" id="3.40.850.10">
    <property type="entry name" value="Kinesin motor domain"/>
    <property type="match status" value="1"/>
</dbReference>
<dbReference type="Proteomes" id="UP001371456">
    <property type="component" value="Unassembled WGS sequence"/>
</dbReference>